<feature type="transmembrane region" description="Helical" evidence="1">
    <location>
        <begin position="25"/>
        <end position="47"/>
    </location>
</feature>
<evidence type="ECO:0000256" key="1">
    <source>
        <dbReference type="SAM" id="Phobius"/>
    </source>
</evidence>
<organism evidence="2 3">
    <name type="scientific">Frankliniella fusca</name>
    <dbReference type="NCBI Taxonomy" id="407009"/>
    <lineage>
        <taxon>Eukaryota</taxon>
        <taxon>Metazoa</taxon>
        <taxon>Ecdysozoa</taxon>
        <taxon>Arthropoda</taxon>
        <taxon>Hexapoda</taxon>
        <taxon>Insecta</taxon>
        <taxon>Pterygota</taxon>
        <taxon>Neoptera</taxon>
        <taxon>Paraneoptera</taxon>
        <taxon>Thysanoptera</taxon>
        <taxon>Terebrantia</taxon>
        <taxon>Thripoidea</taxon>
        <taxon>Thripidae</taxon>
        <taxon>Frankliniella</taxon>
    </lineage>
</organism>
<keyword evidence="1" id="KW-0812">Transmembrane</keyword>
<proteinExistence type="predicted"/>
<keyword evidence="1" id="KW-0472">Membrane</keyword>
<evidence type="ECO:0000313" key="2">
    <source>
        <dbReference type="EMBL" id="KAK3918965.1"/>
    </source>
</evidence>
<evidence type="ECO:0000313" key="3">
    <source>
        <dbReference type="Proteomes" id="UP001219518"/>
    </source>
</evidence>
<dbReference type="AlphaFoldDB" id="A0AAE1LGW6"/>
<dbReference type="Proteomes" id="UP001219518">
    <property type="component" value="Unassembled WGS sequence"/>
</dbReference>
<keyword evidence="1" id="KW-1133">Transmembrane helix</keyword>
<accession>A0AAE1LGW6</accession>
<keyword evidence="3" id="KW-1185">Reference proteome</keyword>
<name>A0AAE1LGW6_9NEOP</name>
<gene>
    <name evidence="2" type="ORF">KUF71_001089</name>
</gene>
<comment type="caution">
    <text evidence="2">The sequence shown here is derived from an EMBL/GenBank/DDBJ whole genome shotgun (WGS) entry which is preliminary data.</text>
</comment>
<dbReference type="EMBL" id="JAHWGI010000968">
    <property type="protein sequence ID" value="KAK3918965.1"/>
    <property type="molecule type" value="Genomic_DNA"/>
</dbReference>
<reference evidence="2" key="1">
    <citation type="submission" date="2021-07" db="EMBL/GenBank/DDBJ databases">
        <authorList>
            <person name="Catto M.A."/>
            <person name="Jacobson A."/>
            <person name="Kennedy G."/>
            <person name="Labadie P."/>
            <person name="Hunt B.G."/>
            <person name="Srinivasan R."/>
        </authorList>
    </citation>
    <scope>NUCLEOTIDE SEQUENCE</scope>
    <source>
        <strain evidence="2">PL_HMW_Pooled</strain>
        <tissue evidence="2">Head</tissue>
    </source>
</reference>
<reference evidence="2" key="2">
    <citation type="journal article" date="2023" name="BMC Genomics">
        <title>Pest status, molecular evolution, and epigenetic factors derived from the genome assembly of Frankliniella fusca, a thysanopteran phytovirus vector.</title>
        <authorList>
            <person name="Catto M.A."/>
            <person name="Labadie P.E."/>
            <person name="Jacobson A.L."/>
            <person name="Kennedy G.G."/>
            <person name="Srinivasan R."/>
            <person name="Hunt B.G."/>
        </authorList>
    </citation>
    <scope>NUCLEOTIDE SEQUENCE</scope>
    <source>
        <strain evidence="2">PL_HMW_Pooled</strain>
    </source>
</reference>
<sequence>MFSALMISGIYHQVRVRQDCGPVDYYHVVVVGCCCCATGVGFLFWFIGCLEGVSLKKLQLNVKAVKIVLVVTFWKDYKMLVGAFAV</sequence>
<protein>
    <submittedName>
        <fullName evidence="2">Inosine/xanthosine triphosphatase</fullName>
    </submittedName>
</protein>